<dbReference type="GO" id="GO:0005524">
    <property type="term" value="F:ATP binding"/>
    <property type="evidence" value="ECO:0007669"/>
    <property type="project" value="InterPro"/>
</dbReference>
<protein>
    <submittedName>
        <fullName evidence="2">AAA family ATPase</fullName>
    </submittedName>
</protein>
<dbReference type="GO" id="GO:0000731">
    <property type="term" value="P:DNA synthesis involved in DNA repair"/>
    <property type="evidence" value="ECO:0007669"/>
    <property type="project" value="TreeGrafter"/>
</dbReference>
<keyword evidence="3" id="KW-1185">Reference proteome</keyword>
<name>A0A9X3TVL7_9PROT</name>
<dbReference type="Gene3D" id="3.20.20.140">
    <property type="entry name" value="Metal-dependent hydrolases"/>
    <property type="match status" value="1"/>
</dbReference>
<dbReference type="RefSeq" id="WP_274942518.1">
    <property type="nucleotide sequence ID" value="NZ_JANWOI010000001.1"/>
</dbReference>
<dbReference type="Pfam" id="PF13304">
    <property type="entry name" value="AAA_21"/>
    <property type="match status" value="1"/>
</dbReference>
<comment type="caution">
    <text evidence="2">The sequence shown here is derived from an EMBL/GenBank/DDBJ whole genome shotgun (WGS) entry which is preliminary data.</text>
</comment>
<dbReference type="SUPFAM" id="SSF89550">
    <property type="entry name" value="PHP domain-like"/>
    <property type="match status" value="1"/>
</dbReference>
<evidence type="ECO:0000313" key="2">
    <source>
        <dbReference type="EMBL" id="MDA5192816.1"/>
    </source>
</evidence>
<dbReference type="InterPro" id="IPR054787">
    <property type="entry name" value="TrlF_ATPase"/>
</dbReference>
<dbReference type="GO" id="GO:0016887">
    <property type="term" value="F:ATP hydrolysis activity"/>
    <property type="evidence" value="ECO:0007669"/>
    <property type="project" value="InterPro"/>
</dbReference>
<dbReference type="InterPro" id="IPR038729">
    <property type="entry name" value="Rad50/SbcC_AAA"/>
</dbReference>
<dbReference type="SMART" id="SM00481">
    <property type="entry name" value="POLIIIAc"/>
    <property type="match status" value="1"/>
</dbReference>
<dbReference type="NCBIfam" id="NF045780">
    <property type="entry name" value="TrlF_fam_ATP"/>
    <property type="match status" value="1"/>
</dbReference>
<dbReference type="PANTHER" id="PTHR32182">
    <property type="entry name" value="DNA REPLICATION AND REPAIR PROTEIN RECF"/>
    <property type="match status" value="1"/>
</dbReference>
<dbReference type="InterPro" id="IPR016195">
    <property type="entry name" value="Pol/histidinol_Pase-like"/>
</dbReference>
<dbReference type="EMBL" id="JANWOI010000001">
    <property type="protein sequence ID" value="MDA5192816.1"/>
    <property type="molecule type" value="Genomic_DNA"/>
</dbReference>
<dbReference type="InterPro" id="IPR027417">
    <property type="entry name" value="P-loop_NTPase"/>
</dbReference>
<dbReference type="CDD" id="cd07432">
    <property type="entry name" value="PHP_HisPPase"/>
    <property type="match status" value="1"/>
</dbReference>
<dbReference type="Pfam" id="PF13476">
    <property type="entry name" value="AAA_23"/>
    <property type="match status" value="1"/>
</dbReference>
<reference evidence="2" key="1">
    <citation type="submission" date="2022-08" db="EMBL/GenBank/DDBJ databases">
        <authorList>
            <person name="Vandamme P."/>
            <person name="Hettiarachchi A."/>
            <person name="Peeters C."/>
            <person name="Cnockaert M."/>
            <person name="Carlier A."/>
        </authorList>
    </citation>
    <scope>NUCLEOTIDE SEQUENCE</scope>
    <source>
        <strain evidence="2">LMG 31809</strain>
    </source>
</reference>
<dbReference type="Gene3D" id="3.40.50.300">
    <property type="entry name" value="P-loop containing nucleotide triphosphate hydrolases"/>
    <property type="match status" value="2"/>
</dbReference>
<dbReference type="InterPro" id="IPR003959">
    <property type="entry name" value="ATPase_AAA_core"/>
</dbReference>
<evidence type="ECO:0000259" key="1">
    <source>
        <dbReference type="SMART" id="SM00481"/>
    </source>
</evidence>
<dbReference type="AlphaFoldDB" id="A0A9X3TVL7"/>
<proteinExistence type="predicted"/>
<dbReference type="Proteomes" id="UP001141619">
    <property type="component" value="Unassembled WGS sequence"/>
</dbReference>
<sequence>MSVLDDFGDVTELTRGASFVRGDLHIHSNAGSHDVSDPLATPAAIVDEAVKEGLSIIAIADHNEIGGAIAGIAAAANKPILVVPAIELSTIQGHLLCYLPDIDQLQKFYSQLTVHDRGTANSRVENSMADCLNRLAPLGGFGILAHVDAPKGLDTEVPGGSPHKVDIVCHPALLAIELRSAMSVITFTDGDPDSVRAGIGRDRATRNGGSLMPLARVLNSDSHTLKSLGRNAKGDAKVTRYKVQRLSFDALRYALLNADARVRLEDEVPKQVPMLLGIRLNGCFLQDQAIHFSPNLTCIIGGRGTGKSTMFEALRFFSGYPSGNSVINSDVWPDRIDLAYVDQASAAHRLFCSKGDQVGINLHDPLSGPEVLPIECYGQGETQRISQKAQDDPGALLSYLDRFTDVAEEIAAEEKARTAIIAVEGEIAGARTKIALIPQYTRDLGIVRQQIKKFTDGKAKEIIQTSRQLQGERQSRAQIVSFARTIANSLDYKQVKEALTKLRAAADPTTLVVGKDEFLAIKKESDAFEAGLEKSENILALCSTTLSTIVEQKIDAWAEKEKTLLAALQTQKAALEAQGIIVDMDYIAKLTKDEAKYTTEISNLQTWVPHLTTLEATRDRLIADRWASRKAITAKRKKFASVATAKLRAALSDLNVTLKFEESGFSPEAHELLVEVMGWRTTQVPRAMCLTQKLTVPRLITAIRNKDTQTIQAVHTADDIALFNKGEADEIIKRFQEPGNLSRLEAVRVFDRPKLTVTRPHEDGAGNKKFLMREFSQLSLGQQQSVLLALMLSSDGTNPLLIDQPEDNLDSEFIYSQLVPVIRMAKERRQIIIVTHNPNIAVLGDAEQIVVLKATSERSTIIARGSIDDTAMKEAACAILEGAKAAFLRRGQVYGITSALL</sequence>
<accession>A0A9X3TVL7</accession>
<organism evidence="2 3">
    <name type="scientific">Govanella unica</name>
    <dbReference type="NCBI Taxonomy" id="2975056"/>
    <lineage>
        <taxon>Bacteria</taxon>
        <taxon>Pseudomonadati</taxon>
        <taxon>Pseudomonadota</taxon>
        <taxon>Alphaproteobacteria</taxon>
        <taxon>Emcibacterales</taxon>
        <taxon>Govanellaceae</taxon>
        <taxon>Govanella</taxon>
    </lineage>
</organism>
<dbReference type="InterPro" id="IPR003141">
    <property type="entry name" value="Pol/His_phosphatase_N"/>
</dbReference>
<evidence type="ECO:0000313" key="3">
    <source>
        <dbReference type="Proteomes" id="UP001141619"/>
    </source>
</evidence>
<dbReference type="SUPFAM" id="SSF52540">
    <property type="entry name" value="P-loop containing nucleoside triphosphate hydrolases"/>
    <property type="match status" value="1"/>
</dbReference>
<dbReference type="PANTHER" id="PTHR32182:SF22">
    <property type="entry name" value="ATP-DEPENDENT ENDONUCLEASE, OLD FAMILY-RELATED"/>
    <property type="match status" value="1"/>
</dbReference>
<reference evidence="2" key="2">
    <citation type="journal article" date="2023" name="Syst. Appl. Microbiol.">
        <title>Govania unica gen. nov., sp. nov., a rare biosphere bacterium that represents a novel family in the class Alphaproteobacteria.</title>
        <authorList>
            <person name="Vandamme P."/>
            <person name="Peeters C."/>
            <person name="Hettiarachchi A."/>
            <person name="Cnockaert M."/>
            <person name="Carlier A."/>
        </authorList>
    </citation>
    <scope>NUCLEOTIDE SEQUENCE</scope>
    <source>
        <strain evidence="2">LMG 31809</strain>
    </source>
</reference>
<dbReference type="GO" id="GO:0006302">
    <property type="term" value="P:double-strand break repair"/>
    <property type="evidence" value="ECO:0007669"/>
    <property type="project" value="InterPro"/>
</dbReference>
<feature type="domain" description="Polymerase/histidinol phosphatase N-terminal" evidence="1">
    <location>
        <begin position="22"/>
        <end position="92"/>
    </location>
</feature>
<gene>
    <name evidence="2" type="ORF">NYP16_02435</name>
</gene>